<accession>A0A7X1B281</accession>
<dbReference type="PANTHER" id="PTHR45339">
    <property type="entry name" value="HYBRID SIGNAL TRANSDUCTION HISTIDINE KINASE J"/>
    <property type="match status" value="1"/>
</dbReference>
<sequence>MKSHFQETLSQNARLAQPSSKEELASSTEEEKANPEDYGEIRVLIVDDMPTNRKVLQHLIKKLGAQPETCASGEEALQLNSKNLYHLILLDLHMPTMSGFEVGEKIISKRSGQLPLVVAQTADETPQACDRTNGIGFDGHLTKPIRPPKVSDILQTIKGKHLSR</sequence>
<dbReference type="PANTHER" id="PTHR45339:SF5">
    <property type="entry name" value="HISTIDINE KINASE"/>
    <property type="match status" value="1"/>
</dbReference>
<evidence type="ECO:0000256" key="2">
    <source>
        <dbReference type="PROSITE-ProRule" id="PRU00169"/>
    </source>
</evidence>
<evidence type="ECO:0000256" key="3">
    <source>
        <dbReference type="SAM" id="MobiDB-lite"/>
    </source>
</evidence>
<evidence type="ECO:0000313" key="5">
    <source>
        <dbReference type="EMBL" id="MBC2604212.1"/>
    </source>
</evidence>
<comment type="caution">
    <text evidence="5">The sequence shown here is derived from an EMBL/GenBank/DDBJ whole genome shotgun (WGS) entry which is preliminary data.</text>
</comment>
<feature type="compositionally biased region" description="Basic and acidic residues" evidence="3">
    <location>
        <begin position="20"/>
        <end position="35"/>
    </location>
</feature>
<feature type="compositionally biased region" description="Polar residues" evidence="3">
    <location>
        <begin position="1"/>
        <end position="19"/>
    </location>
</feature>
<dbReference type="SMART" id="SM00448">
    <property type="entry name" value="REC"/>
    <property type="match status" value="1"/>
</dbReference>
<feature type="domain" description="Response regulatory" evidence="4">
    <location>
        <begin position="42"/>
        <end position="158"/>
    </location>
</feature>
<gene>
    <name evidence="5" type="ORF">H5P30_20725</name>
</gene>
<dbReference type="AlphaFoldDB" id="A0A7X1B281"/>
<dbReference type="GO" id="GO:0000160">
    <property type="term" value="P:phosphorelay signal transduction system"/>
    <property type="evidence" value="ECO:0007669"/>
    <property type="project" value="InterPro"/>
</dbReference>
<evidence type="ECO:0000256" key="1">
    <source>
        <dbReference type="ARBA" id="ARBA00022553"/>
    </source>
</evidence>
<keyword evidence="1 2" id="KW-0597">Phosphoprotein</keyword>
<dbReference type="InterPro" id="IPR001789">
    <property type="entry name" value="Sig_transdc_resp-reg_receiver"/>
</dbReference>
<evidence type="ECO:0000259" key="4">
    <source>
        <dbReference type="PROSITE" id="PS50110"/>
    </source>
</evidence>
<reference evidence="5 6" key="1">
    <citation type="submission" date="2020-07" db="EMBL/GenBank/DDBJ databases">
        <authorList>
            <person name="Feng X."/>
        </authorList>
    </citation>
    <scope>NUCLEOTIDE SEQUENCE [LARGE SCALE GENOMIC DNA]</scope>
    <source>
        <strain evidence="5 6">JCM14086</strain>
    </source>
</reference>
<dbReference type="PROSITE" id="PS50110">
    <property type="entry name" value="RESPONSE_REGULATORY"/>
    <property type="match status" value="1"/>
</dbReference>
<evidence type="ECO:0000313" key="6">
    <source>
        <dbReference type="Proteomes" id="UP000525652"/>
    </source>
</evidence>
<feature type="region of interest" description="Disordered" evidence="3">
    <location>
        <begin position="1"/>
        <end position="36"/>
    </location>
</feature>
<dbReference type="CDD" id="cd17546">
    <property type="entry name" value="REC_hyHK_CKI1_RcsC-like"/>
    <property type="match status" value="1"/>
</dbReference>
<name>A0A7X1B281_9BACT</name>
<feature type="modified residue" description="4-aspartylphosphate" evidence="2">
    <location>
        <position position="91"/>
    </location>
</feature>
<dbReference type="Proteomes" id="UP000525652">
    <property type="component" value="Unassembled WGS sequence"/>
</dbReference>
<dbReference type="Gene3D" id="3.40.50.2300">
    <property type="match status" value="1"/>
</dbReference>
<dbReference type="InterPro" id="IPR011006">
    <property type="entry name" value="CheY-like_superfamily"/>
</dbReference>
<dbReference type="EMBL" id="JACHVA010000139">
    <property type="protein sequence ID" value="MBC2604212.1"/>
    <property type="molecule type" value="Genomic_DNA"/>
</dbReference>
<dbReference type="Pfam" id="PF00072">
    <property type="entry name" value="Response_reg"/>
    <property type="match status" value="1"/>
</dbReference>
<keyword evidence="6" id="KW-1185">Reference proteome</keyword>
<dbReference type="SUPFAM" id="SSF52172">
    <property type="entry name" value="CheY-like"/>
    <property type="match status" value="1"/>
</dbReference>
<protein>
    <submittedName>
        <fullName evidence="5">Response regulator</fullName>
    </submittedName>
</protein>
<proteinExistence type="predicted"/>
<organism evidence="5 6">
    <name type="scientific">Puniceicoccus vermicola</name>
    <dbReference type="NCBI Taxonomy" id="388746"/>
    <lineage>
        <taxon>Bacteria</taxon>
        <taxon>Pseudomonadati</taxon>
        <taxon>Verrucomicrobiota</taxon>
        <taxon>Opitutia</taxon>
        <taxon>Puniceicoccales</taxon>
        <taxon>Puniceicoccaceae</taxon>
        <taxon>Puniceicoccus</taxon>
    </lineage>
</organism>
<dbReference type="RefSeq" id="WP_185694823.1">
    <property type="nucleotide sequence ID" value="NZ_JACHVA010000139.1"/>
</dbReference>